<dbReference type="EMBL" id="KN838653">
    <property type="protein sequence ID" value="KIJ99149.1"/>
    <property type="molecule type" value="Genomic_DNA"/>
</dbReference>
<dbReference type="STRING" id="1095629.A0A0C9WNI6"/>
<name>A0A0C9WNI6_9AGAR</name>
<dbReference type="Pfam" id="PF14388">
    <property type="entry name" value="DUF4419"/>
    <property type="match status" value="1"/>
</dbReference>
<gene>
    <name evidence="1" type="ORF">K443DRAFT_680204</name>
</gene>
<evidence type="ECO:0000313" key="1">
    <source>
        <dbReference type="EMBL" id="KIJ99149.1"/>
    </source>
</evidence>
<accession>A0A0C9WNI6</accession>
<protein>
    <submittedName>
        <fullName evidence="1">Uncharacterized protein</fullName>
    </submittedName>
</protein>
<dbReference type="OrthoDB" id="9978173at2759"/>
<dbReference type="HOGENOM" id="CLU_037155_3_0_1"/>
<dbReference type="InterPro" id="IPR025533">
    <property type="entry name" value="DUF4419"/>
</dbReference>
<evidence type="ECO:0000313" key="2">
    <source>
        <dbReference type="Proteomes" id="UP000054477"/>
    </source>
</evidence>
<proteinExistence type="predicted"/>
<sequence length="441" mass="48903">MPITFSPTSLPAESFPPTVASTPISPSSLLASACPHQSRLCSTVLQSSLPLESHNTIPEGNGLVHTIVEAYNAHRHLRLRPDDIWTAILIQYNFFVNGRSEKLRSQFVAHEGKKQLVITAVGSRFTVDFGAMAHDMTRELEKNVVDPSLRVWILPKFSTTTTTDTIVASVIMMSSMKKYFDFKFSLMCGLPSVTLEGEREDWGDILQRVEKLKEYGVEAIGWYHLLHPVLAQFVAAFDKPTSKENKVFWGKVCHRDGGGSGPTFLGGWVTAFCAFDEDGKWLGHKFKEGVVEATSLQGPDPTSLSASDFFATYCQDLKFWNVGEPILIISGARYHLVDTDEIPAGCTAVDVLLDDNGEDLQCMMTAGLFGTEILAGAKGRRDTVRPVSGWWMFEKVAEGEEKRDSRQDLLAGIAQDLTVAGQETLSARSKKSKKWWPFKGW</sequence>
<organism evidence="1 2">
    <name type="scientific">Laccaria amethystina LaAM-08-1</name>
    <dbReference type="NCBI Taxonomy" id="1095629"/>
    <lineage>
        <taxon>Eukaryota</taxon>
        <taxon>Fungi</taxon>
        <taxon>Dikarya</taxon>
        <taxon>Basidiomycota</taxon>
        <taxon>Agaricomycotina</taxon>
        <taxon>Agaricomycetes</taxon>
        <taxon>Agaricomycetidae</taxon>
        <taxon>Agaricales</taxon>
        <taxon>Agaricineae</taxon>
        <taxon>Hydnangiaceae</taxon>
        <taxon>Laccaria</taxon>
    </lineage>
</organism>
<reference evidence="1 2" key="1">
    <citation type="submission" date="2014-04" db="EMBL/GenBank/DDBJ databases">
        <authorList>
            <consortium name="DOE Joint Genome Institute"/>
            <person name="Kuo A."/>
            <person name="Kohler A."/>
            <person name="Nagy L.G."/>
            <person name="Floudas D."/>
            <person name="Copeland A."/>
            <person name="Barry K.W."/>
            <person name="Cichocki N."/>
            <person name="Veneault-Fourrey C."/>
            <person name="LaButti K."/>
            <person name="Lindquist E.A."/>
            <person name="Lipzen A."/>
            <person name="Lundell T."/>
            <person name="Morin E."/>
            <person name="Murat C."/>
            <person name="Sun H."/>
            <person name="Tunlid A."/>
            <person name="Henrissat B."/>
            <person name="Grigoriev I.V."/>
            <person name="Hibbett D.S."/>
            <person name="Martin F."/>
            <person name="Nordberg H.P."/>
            <person name="Cantor M.N."/>
            <person name="Hua S.X."/>
        </authorList>
    </citation>
    <scope>NUCLEOTIDE SEQUENCE [LARGE SCALE GENOMIC DNA]</scope>
    <source>
        <strain evidence="1 2">LaAM-08-1</strain>
    </source>
</reference>
<dbReference type="PANTHER" id="PTHR31252:SF11">
    <property type="entry name" value="DUF4419 DOMAIN-CONTAINING PROTEIN"/>
    <property type="match status" value="1"/>
</dbReference>
<keyword evidence="2" id="KW-1185">Reference proteome</keyword>
<dbReference type="Proteomes" id="UP000054477">
    <property type="component" value="Unassembled WGS sequence"/>
</dbReference>
<dbReference type="PANTHER" id="PTHR31252">
    <property type="entry name" value="DUF4419 DOMAIN-CONTAINING PROTEIN"/>
    <property type="match status" value="1"/>
</dbReference>
<reference evidence="2" key="2">
    <citation type="submission" date="2015-01" db="EMBL/GenBank/DDBJ databases">
        <title>Evolutionary Origins and Diversification of the Mycorrhizal Mutualists.</title>
        <authorList>
            <consortium name="DOE Joint Genome Institute"/>
            <consortium name="Mycorrhizal Genomics Consortium"/>
            <person name="Kohler A."/>
            <person name="Kuo A."/>
            <person name="Nagy L.G."/>
            <person name="Floudas D."/>
            <person name="Copeland A."/>
            <person name="Barry K.W."/>
            <person name="Cichocki N."/>
            <person name="Veneault-Fourrey C."/>
            <person name="LaButti K."/>
            <person name="Lindquist E.A."/>
            <person name="Lipzen A."/>
            <person name="Lundell T."/>
            <person name="Morin E."/>
            <person name="Murat C."/>
            <person name="Riley R."/>
            <person name="Ohm R."/>
            <person name="Sun H."/>
            <person name="Tunlid A."/>
            <person name="Henrissat B."/>
            <person name="Grigoriev I.V."/>
            <person name="Hibbett D.S."/>
            <person name="Martin F."/>
        </authorList>
    </citation>
    <scope>NUCLEOTIDE SEQUENCE [LARGE SCALE GENOMIC DNA]</scope>
    <source>
        <strain evidence="2">LaAM-08-1</strain>
    </source>
</reference>
<dbReference type="AlphaFoldDB" id="A0A0C9WNI6"/>